<dbReference type="Proteomes" id="UP001237105">
    <property type="component" value="Unassembled WGS sequence"/>
</dbReference>
<keyword evidence="1" id="KW-0418">Kinase</keyword>
<name>A0ABT6SXQ9_9ACTN</name>
<dbReference type="Gene3D" id="3.30.565.10">
    <property type="entry name" value="Histidine kinase-like ATPase, C-terminal domain"/>
    <property type="match status" value="1"/>
</dbReference>
<reference evidence="3 4" key="1">
    <citation type="submission" date="2023-05" db="EMBL/GenBank/DDBJ databases">
        <title>Draft genome sequence of Streptomyces sp. B-S-A12 isolated from a cave soil in Thailand.</title>
        <authorList>
            <person name="Chamroensaksri N."/>
            <person name="Muangham S."/>
        </authorList>
    </citation>
    <scope>NUCLEOTIDE SEQUENCE [LARGE SCALE GENOMIC DNA]</scope>
    <source>
        <strain evidence="3 4">B-S-A12</strain>
    </source>
</reference>
<evidence type="ECO:0000259" key="2">
    <source>
        <dbReference type="Pfam" id="PF13581"/>
    </source>
</evidence>
<organism evidence="3 4">
    <name type="scientific">Streptomyces luteolus</name>
    <dbReference type="NCBI Taxonomy" id="3043615"/>
    <lineage>
        <taxon>Bacteria</taxon>
        <taxon>Bacillati</taxon>
        <taxon>Actinomycetota</taxon>
        <taxon>Actinomycetes</taxon>
        <taxon>Kitasatosporales</taxon>
        <taxon>Streptomycetaceae</taxon>
        <taxon>Streptomyces</taxon>
    </lineage>
</organism>
<dbReference type="PANTHER" id="PTHR35526">
    <property type="entry name" value="ANTI-SIGMA-F FACTOR RSBW-RELATED"/>
    <property type="match status" value="1"/>
</dbReference>
<gene>
    <name evidence="3" type="ORF">QIT00_17820</name>
</gene>
<dbReference type="InterPro" id="IPR050267">
    <property type="entry name" value="Anti-sigma-factor_SerPK"/>
</dbReference>
<sequence length="168" mass="17990">MTTRHARITFSPDCSAVATVRNRILARADGWGVPLDADNRESLRLVASELITNAVVHSSGHITVGLSYEPEEGRLLLVVHDGGASPPKRRDATADEDSGRGLALVDALAARTGWEPTERGKSVWAEFEVTALVCRTGASTPLRLRMPALTPRRGAKSARPPFAMAVAL</sequence>
<evidence type="ECO:0000313" key="4">
    <source>
        <dbReference type="Proteomes" id="UP001237105"/>
    </source>
</evidence>
<comment type="caution">
    <text evidence="3">The sequence shown here is derived from an EMBL/GenBank/DDBJ whole genome shotgun (WGS) entry which is preliminary data.</text>
</comment>
<protein>
    <submittedName>
        <fullName evidence="3">ATP-binding protein</fullName>
    </submittedName>
</protein>
<keyword evidence="1" id="KW-0723">Serine/threonine-protein kinase</keyword>
<proteinExistence type="predicted"/>
<dbReference type="CDD" id="cd16936">
    <property type="entry name" value="HATPase_RsbW-like"/>
    <property type="match status" value="1"/>
</dbReference>
<keyword evidence="3" id="KW-0547">Nucleotide-binding</keyword>
<evidence type="ECO:0000256" key="1">
    <source>
        <dbReference type="ARBA" id="ARBA00022527"/>
    </source>
</evidence>
<dbReference type="PANTHER" id="PTHR35526:SF3">
    <property type="entry name" value="ANTI-SIGMA-F FACTOR RSBW"/>
    <property type="match status" value="1"/>
</dbReference>
<dbReference type="InterPro" id="IPR003594">
    <property type="entry name" value="HATPase_dom"/>
</dbReference>
<dbReference type="GO" id="GO:0005524">
    <property type="term" value="F:ATP binding"/>
    <property type="evidence" value="ECO:0007669"/>
    <property type="project" value="UniProtKB-KW"/>
</dbReference>
<keyword evidence="1" id="KW-0808">Transferase</keyword>
<dbReference type="SUPFAM" id="SSF55874">
    <property type="entry name" value="ATPase domain of HSP90 chaperone/DNA topoisomerase II/histidine kinase"/>
    <property type="match status" value="1"/>
</dbReference>
<keyword evidence="3" id="KW-0067">ATP-binding</keyword>
<dbReference type="RefSeq" id="WP_282536273.1">
    <property type="nucleotide sequence ID" value="NZ_JASCIS010000016.1"/>
</dbReference>
<evidence type="ECO:0000313" key="3">
    <source>
        <dbReference type="EMBL" id="MDI3420393.1"/>
    </source>
</evidence>
<dbReference type="InterPro" id="IPR036890">
    <property type="entry name" value="HATPase_C_sf"/>
</dbReference>
<accession>A0ABT6SXQ9</accession>
<dbReference type="Pfam" id="PF13581">
    <property type="entry name" value="HATPase_c_2"/>
    <property type="match status" value="1"/>
</dbReference>
<dbReference type="EMBL" id="JASCIS010000016">
    <property type="protein sequence ID" value="MDI3420393.1"/>
    <property type="molecule type" value="Genomic_DNA"/>
</dbReference>
<keyword evidence="4" id="KW-1185">Reference proteome</keyword>
<feature type="domain" description="Histidine kinase/HSP90-like ATPase" evidence="2">
    <location>
        <begin position="11"/>
        <end position="125"/>
    </location>
</feature>